<reference evidence="2 3" key="1">
    <citation type="submission" date="2020-02" db="EMBL/GenBank/DDBJ databases">
        <title>Complete genome sequences of six Lactobacillus iners strains isolated from the human vagina.</title>
        <authorList>
            <person name="France M.T."/>
            <person name="Rutt L."/>
            <person name="Narina S."/>
            <person name="Arbaugh S."/>
            <person name="Humphrys M.S."/>
            <person name="Ma B."/>
            <person name="Hayward M.R."/>
            <person name="Relman D."/>
            <person name="Kwon D.S."/>
            <person name="Ravel J."/>
        </authorList>
    </citation>
    <scope>NUCLEOTIDE SEQUENCE [LARGE SCALE GENOMIC DNA]</scope>
    <source>
        <strain evidence="2 3">C0210C1</strain>
    </source>
</reference>
<gene>
    <name evidence="2" type="ORF">G6Z83_02410</name>
</gene>
<organism evidence="2 3">
    <name type="scientific">Lactobacillus iners</name>
    <dbReference type="NCBI Taxonomy" id="147802"/>
    <lineage>
        <taxon>Bacteria</taxon>
        <taxon>Bacillati</taxon>
        <taxon>Bacillota</taxon>
        <taxon>Bacilli</taxon>
        <taxon>Lactobacillales</taxon>
        <taxon>Lactobacillaceae</taxon>
        <taxon>Lactobacillus</taxon>
    </lineage>
</organism>
<name>A0A6G7BLM1_9LACO</name>
<evidence type="ECO:0000313" key="2">
    <source>
        <dbReference type="EMBL" id="QIH24402.1"/>
    </source>
</evidence>
<feature type="compositionally biased region" description="Basic and acidic residues" evidence="1">
    <location>
        <begin position="14"/>
        <end position="54"/>
    </location>
</feature>
<evidence type="ECO:0000313" key="3">
    <source>
        <dbReference type="Proteomes" id="UP000501676"/>
    </source>
</evidence>
<dbReference type="InterPro" id="IPR025580">
    <property type="entry name" value="Gp46"/>
</dbReference>
<dbReference type="Pfam" id="PF14265">
    <property type="entry name" value="DUF4355"/>
    <property type="match status" value="1"/>
</dbReference>
<dbReference type="RefSeq" id="WP_006738119.1">
    <property type="nucleotide sequence ID" value="NZ_CP049223.1"/>
</dbReference>
<proteinExistence type="predicted"/>
<evidence type="ECO:0000256" key="1">
    <source>
        <dbReference type="SAM" id="MobiDB-lite"/>
    </source>
</evidence>
<feature type="region of interest" description="Disordered" evidence="1">
    <location>
        <begin position="1"/>
        <end position="61"/>
    </location>
</feature>
<accession>A0A6G7BLM1</accession>
<feature type="compositionally biased region" description="Polar residues" evidence="1">
    <location>
        <begin position="1"/>
        <end position="13"/>
    </location>
</feature>
<dbReference type="Proteomes" id="UP000501676">
    <property type="component" value="Chromosome"/>
</dbReference>
<protein>
    <submittedName>
        <fullName evidence="2">DUF4355 domain-containing protein</fullName>
    </submittedName>
</protein>
<sequence length="201" mass="22463">MEDNNLKNNQNTVDPKDSDVNPKDSDVNPKDDKGKSKTGDVVSKLKERLSKKTAENSSLADQVADLRVQLQKFTQQDKANDEQASELDEAKKQLEALQLENQRIKASRQVEKDLQDAGLLSYSSDGVLEMLVGDTDKVTTQRTMAFIKFAQSLETGIRKEYHTGHTPRTSGKASLTRDEINKIADPAKRLEAIKNNLSLYN</sequence>
<dbReference type="AlphaFoldDB" id="A0A6G7BLM1"/>
<dbReference type="EMBL" id="CP049228">
    <property type="protein sequence ID" value="QIH24402.1"/>
    <property type="molecule type" value="Genomic_DNA"/>
</dbReference>